<protein>
    <submittedName>
        <fullName evidence="1">Uncharacterized protein</fullName>
    </submittedName>
</protein>
<sequence>MSAPTGVYPRSSDRHRRISMNPTVAVTISHSHGACCTIHPSLYHAAALGRALLAVEEASILEQSDRGI</sequence>
<evidence type="ECO:0000313" key="1">
    <source>
        <dbReference type="EnsemblPlants" id="MELO3C028930.2.1"/>
    </source>
</evidence>
<accession>A0A9I9E570</accession>
<proteinExistence type="predicted"/>
<dbReference type="AlphaFoldDB" id="A0A9I9E570"/>
<name>A0A9I9E570_CUCME</name>
<reference evidence="1" key="1">
    <citation type="submission" date="2023-03" db="UniProtKB">
        <authorList>
            <consortium name="EnsemblPlants"/>
        </authorList>
    </citation>
    <scope>IDENTIFICATION</scope>
</reference>
<dbReference type="Gramene" id="MELO3C028930.2.1">
    <property type="protein sequence ID" value="MELO3C028930.2.1"/>
    <property type="gene ID" value="MELO3C028930.2"/>
</dbReference>
<organism evidence="1">
    <name type="scientific">Cucumis melo</name>
    <name type="common">Muskmelon</name>
    <dbReference type="NCBI Taxonomy" id="3656"/>
    <lineage>
        <taxon>Eukaryota</taxon>
        <taxon>Viridiplantae</taxon>
        <taxon>Streptophyta</taxon>
        <taxon>Embryophyta</taxon>
        <taxon>Tracheophyta</taxon>
        <taxon>Spermatophyta</taxon>
        <taxon>Magnoliopsida</taxon>
        <taxon>eudicotyledons</taxon>
        <taxon>Gunneridae</taxon>
        <taxon>Pentapetalae</taxon>
        <taxon>rosids</taxon>
        <taxon>fabids</taxon>
        <taxon>Cucurbitales</taxon>
        <taxon>Cucurbitaceae</taxon>
        <taxon>Benincaseae</taxon>
        <taxon>Cucumis</taxon>
    </lineage>
</organism>
<dbReference type="EnsemblPlants" id="MELO3C028930.2.1">
    <property type="protein sequence ID" value="MELO3C028930.2.1"/>
    <property type="gene ID" value="MELO3C028930.2"/>
</dbReference>